<sequence length="263" mass="29670">MSYISKHSLLWVCAESHNTLDMIVQCPSAFLTPPLVIPELAYNSLPKVKLCLDQPLFAKVDMAQLLSLCTIADAAVERVHKFLESADEASVTSLLSQIETLCKQISPQDPSKVLEKLGLFEAFPYLEQGVVDNRKLGAVSQHPGASYLNYISLLNQVVMMGTQLYHDACVPQHHKYCAHQIALLYQCLNMLQGETKPIRKLVEARFDEIKTITESKSPVLDVEISDWLQEVTWLCREEVKNFPAYMHKKVQPITGILHSKFKS</sequence>
<name>A0A250XAN7_9CHLO</name>
<proteinExistence type="predicted"/>
<evidence type="ECO:0000313" key="1">
    <source>
        <dbReference type="EMBL" id="GAX79922.1"/>
    </source>
</evidence>
<evidence type="ECO:0000313" key="2">
    <source>
        <dbReference type="Proteomes" id="UP000232323"/>
    </source>
</evidence>
<dbReference type="EMBL" id="BEGY01000047">
    <property type="protein sequence ID" value="GAX79922.1"/>
    <property type="molecule type" value="Genomic_DNA"/>
</dbReference>
<keyword evidence="2" id="KW-1185">Reference proteome</keyword>
<organism evidence="1 2">
    <name type="scientific">Chlamydomonas eustigma</name>
    <dbReference type="NCBI Taxonomy" id="1157962"/>
    <lineage>
        <taxon>Eukaryota</taxon>
        <taxon>Viridiplantae</taxon>
        <taxon>Chlorophyta</taxon>
        <taxon>core chlorophytes</taxon>
        <taxon>Chlorophyceae</taxon>
        <taxon>CS clade</taxon>
        <taxon>Chlamydomonadales</taxon>
        <taxon>Chlamydomonadaceae</taxon>
        <taxon>Chlamydomonas</taxon>
    </lineage>
</organism>
<dbReference type="OrthoDB" id="533331at2759"/>
<protein>
    <submittedName>
        <fullName evidence="1">Uncharacterized protein</fullName>
    </submittedName>
</protein>
<reference evidence="1 2" key="1">
    <citation type="submission" date="2017-08" db="EMBL/GenBank/DDBJ databases">
        <title>Acidophilic green algal genome provides insights into adaptation to an acidic environment.</title>
        <authorList>
            <person name="Hirooka S."/>
            <person name="Hirose Y."/>
            <person name="Kanesaki Y."/>
            <person name="Higuchi S."/>
            <person name="Fujiwara T."/>
            <person name="Onuma R."/>
            <person name="Era A."/>
            <person name="Ohbayashi R."/>
            <person name="Uzuka A."/>
            <person name="Nozaki H."/>
            <person name="Yoshikawa H."/>
            <person name="Miyagishima S.Y."/>
        </authorList>
    </citation>
    <scope>NUCLEOTIDE SEQUENCE [LARGE SCALE GENOMIC DNA]</scope>
    <source>
        <strain evidence="1 2">NIES-2499</strain>
    </source>
</reference>
<dbReference type="STRING" id="1157962.A0A250XAN7"/>
<accession>A0A250XAN7</accession>
<dbReference type="Proteomes" id="UP000232323">
    <property type="component" value="Unassembled WGS sequence"/>
</dbReference>
<comment type="caution">
    <text evidence="1">The sequence shown here is derived from an EMBL/GenBank/DDBJ whole genome shotgun (WGS) entry which is preliminary data.</text>
</comment>
<dbReference type="AlphaFoldDB" id="A0A250XAN7"/>
<gene>
    <name evidence="1" type="ORF">CEUSTIGMA_g7362.t1</name>
</gene>